<dbReference type="Proteomes" id="UP000179003">
    <property type="component" value="Unassembled WGS sequence"/>
</dbReference>
<dbReference type="AlphaFoldDB" id="A0A1F5EHS5"/>
<dbReference type="EMBL" id="MFAE01000012">
    <property type="protein sequence ID" value="OGD66913.1"/>
    <property type="molecule type" value="Genomic_DNA"/>
</dbReference>
<feature type="transmembrane region" description="Helical" evidence="1">
    <location>
        <begin position="12"/>
        <end position="35"/>
    </location>
</feature>
<keyword evidence="1" id="KW-1133">Transmembrane helix</keyword>
<proteinExistence type="predicted"/>
<evidence type="ECO:0000256" key="1">
    <source>
        <dbReference type="SAM" id="Phobius"/>
    </source>
</evidence>
<dbReference type="InterPro" id="IPR045584">
    <property type="entry name" value="Pilin-like"/>
</dbReference>
<dbReference type="InterPro" id="IPR012902">
    <property type="entry name" value="N_methyl_site"/>
</dbReference>
<gene>
    <name evidence="2" type="ORF">A2442_03455</name>
</gene>
<keyword evidence="1" id="KW-0812">Transmembrane</keyword>
<dbReference type="Gene3D" id="3.30.700.10">
    <property type="entry name" value="Glycoprotein, Type 4 Pilin"/>
    <property type="match status" value="1"/>
</dbReference>
<organism evidence="2 3">
    <name type="scientific">Candidatus Campbellbacteria bacterium RIFOXYC2_FULL_35_25</name>
    <dbReference type="NCBI Taxonomy" id="1797582"/>
    <lineage>
        <taxon>Bacteria</taxon>
        <taxon>Candidatus Campbelliibacteriota</taxon>
    </lineage>
</organism>
<dbReference type="Pfam" id="PF07963">
    <property type="entry name" value="N_methyl"/>
    <property type="match status" value="1"/>
</dbReference>
<evidence type="ECO:0000313" key="3">
    <source>
        <dbReference type="Proteomes" id="UP000179003"/>
    </source>
</evidence>
<accession>A0A1F5EHS5</accession>
<name>A0A1F5EHS5_9BACT</name>
<dbReference type="STRING" id="1797582.A2442_03455"/>
<evidence type="ECO:0008006" key="4">
    <source>
        <dbReference type="Google" id="ProtNLM"/>
    </source>
</evidence>
<comment type="caution">
    <text evidence="2">The sequence shown here is derived from an EMBL/GenBank/DDBJ whole genome shotgun (WGS) entry which is preliminary data.</text>
</comment>
<sequence length="187" mass="20153">MSKKIIKKNLGFTLIELLVVISIIGLLSTVILVSLKSAKDKANNSTINSIAMEYTKAIEFALDANDEYPNPGVGDVNMYCLGEGYVGGAYTDNQCGLNVTRVQNAAINSALAPFFSHLPKSEILNPSSTLGATPVWKGFHYRCSGWTATGQCNAFQLRWVLKNYADCIAGASHPLATSNICSIDRSL</sequence>
<reference evidence="2 3" key="1">
    <citation type="journal article" date="2016" name="Nat. Commun.">
        <title>Thousands of microbial genomes shed light on interconnected biogeochemical processes in an aquifer system.</title>
        <authorList>
            <person name="Anantharaman K."/>
            <person name="Brown C.T."/>
            <person name="Hug L.A."/>
            <person name="Sharon I."/>
            <person name="Castelle C.J."/>
            <person name="Probst A.J."/>
            <person name="Thomas B.C."/>
            <person name="Singh A."/>
            <person name="Wilkins M.J."/>
            <person name="Karaoz U."/>
            <person name="Brodie E.L."/>
            <person name="Williams K.H."/>
            <person name="Hubbard S.S."/>
            <person name="Banfield J.F."/>
        </authorList>
    </citation>
    <scope>NUCLEOTIDE SEQUENCE [LARGE SCALE GENOMIC DNA]</scope>
</reference>
<dbReference type="SUPFAM" id="SSF54523">
    <property type="entry name" value="Pili subunits"/>
    <property type="match status" value="1"/>
</dbReference>
<evidence type="ECO:0000313" key="2">
    <source>
        <dbReference type="EMBL" id="OGD66913.1"/>
    </source>
</evidence>
<dbReference type="NCBIfam" id="TIGR02532">
    <property type="entry name" value="IV_pilin_GFxxxE"/>
    <property type="match status" value="1"/>
</dbReference>
<keyword evidence="1" id="KW-0472">Membrane</keyword>
<protein>
    <recommendedName>
        <fullName evidence="4">Type II secretion system protein GspG C-terminal domain-containing protein</fullName>
    </recommendedName>
</protein>